<reference evidence="2" key="1">
    <citation type="submission" date="2020-11" db="EMBL/GenBank/DDBJ databases">
        <authorList>
            <consortium name="DOE Joint Genome Institute"/>
            <person name="Ahrendt S."/>
            <person name="Riley R."/>
            <person name="Andreopoulos W."/>
            <person name="LaButti K."/>
            <person name="Pangilinan J."/>
            <person name="Ruiz-duenas F.J."/>
            <person name="Barrasa J.M."/>
            <person name="Sanchez-Garcia M."/>
            <person name="Camarero S."/>
            <person name="Miyauchi S."/>
            <person name="Serrano A."/>
            <person name="Linde D."/>
            <person name="Babiker R."/>
            <person name="Drula E."/>
            <person name="Ayuso-Fernandez I."/>
            <person name="Pacheco R."/>
            <person name="Padilla G."/>
            <person name="Ferreira P."/>
            <person name="Barriuso J."/>
            <person name="Kellner H."/>
            <person name="Castanera R."/>
            <person name="Alfaro M."/>
            <person name="Ramirez L."/>
            <person name="Pisabarro A.G."/>
            <person name="Kuo A."/>
            <person name="Tritt A."/>
            <person name="Lipzen A."/>
            <person name="He G."/>
            <person name="Yan M."/>
            <person name="Ng V."/>
            <person name="Cullen D."/>
            <person name="Martin F."/>
            <person name="Rosso M.-N."/>
            <person name="Henrissat B."/>
            <person name="Hibbett D."/>
            <person name="Martinez A.T."/>
            <person name="Grigoriev I.V."/>
        </authorList>
    </citation>
    <scope>NUCLEOTIDE SEQUENCE</scope>
    <source>
        <strain evidence="2">AH 44721</strain>
    </source>
</reference>
<dbReference type="EMBL" id="JADNYJ010000301">
    <property type="protein sequence ID" value="KAF8871526.1"/>
    <property type="molecule type" value="Genomic_DNA"/>
</dbReference>
<protein>
    <submittedName>
        <fullName evidence="2">Uncharacterized protein</fullName>
    </submittedName>
</protein>
<dbReference type="OrthoDB" id="2898509at2759"/>
<organism evidence="2 3">
    <name type="scientific">Gymnopilus junonius</name>
    <name type="common">Spectacular rustgill mushroom</name>
    <name type="synonym">Gymnopilus spectabilis subsp. junonius</name>
    <dbReference type="NCBI Taxonomy" id="109634"/>
    <lineage>
        <taxon>Eukaryota</taxon>
        <taxon>Fungi</taxon>
        <taxon>Dikarya</taxon>
        <taxon>Basidiomycota</taxon>
        <taxon>Agaricomycotina</taxon>
        <taxon>Agaricomycetes</taxon>
        <taxon>Agaricomycetidae</taxon>
        <taxon>Agaricales</taxon>
        <taxon>Agaricineae</taxon>
        <taxon>Hymenogastraceae</taxon>
        <taxon>Gymnopilus</taxon>
    </lineage>
</organism>
<dbReference type="Proteomes" id="UP000724874">
    <property type="component" value="Unassembled WGS sequence"/>
</dbReference>
<dbReference type="PANTHER" id="PTHR47534:SF3">
    <property type="entry name" value="ALCOHOL DEHYDROGENASE-LIKE C-TERMINAL DOMAIN-CONTAINING PROTEIN"/>
    <property type="match status" value="1"/>
</dbReference>
<accession>A0A9P5NAB0</accession>
<dbReference type="PANTHER" id="PTHR47534">
    <property type="entry name" value="YALI0E05731P"/>
    <property type="match status" value="1"/>
</dbReference>
<dbReference type="Gene3D" id="3.40.50.720">
    <property type="entry name" value="NAD(P)-binding Rossmann-like Domain"/>
    <property type="match status" value="1"/>
</dbReference>
<dbReference type="SUPFAM" id="SSF51735">
    <property type="entry name" value="NAD(P)-binding Rossmann-fold domains"/>
    <property type="match status" value="1"/>
</dbReference>
<evidence type="ECO:0000313" key="2">
    <source>
        <dbReference type="EMBL" id="KAF8871526.1"/>
    </source>
</evidence>
<keyword evidence="3" id="KW-1185">Reference proteome</keyword>
<evidence type="ECO:0000313" key="3">
    <source>
        <dbReference type="Proteomes" id="UP000724874"/>
    </source>
</evidence>
<keyword evidence="1" id="KW-0560">Oxidoreductase</keyword>
<evidence type="ECO:0000256" key="1">
    <source>
        <dbReference type="ARBA" id="ARBA00023002"/>
    </source>
</evidence>
<dbReference type="AlphaFoldDB" id="A0A9P5NAB0"/>
<dbReference type="InterPro" id="IPR052228">
    <property type="entry name" value="Sec_Metab_Biosynth_Oxidored"/>
</dbReference>
<name>A0A9P5NAB0_GYMJU</name>
<dbReference type="InterPro" id="IPR036291">
    <property type="entry name" value="NAD(P)-bd_dom_sf"/>
</dbReference>
<dbReference type="GO" id="GO:0016491">
    <property type="term" value="F:oxidoreductase activity"/>
    <property type="evidence" value="ECO:0007669"/>
    <property type="project" value="UniProtKB-KW"/>
</dbReference>
<gene>
    <name evidence="2" type="ORF">CPB84DRAFT_1830062</name>
</gene>
<comment type="caution">
    <text evidence="2">The sequence shown here is derived from an EMBL/GenBank/DDBJ whole genome shotgun (WGS) entry which is preliminary data.</text>
</comment>
<proteinExistence type="predicted"/>
<sequence length="219" mass="24640">MAINLVIFALKIAKITPELMIATGVWAARQARDGRGYRQEVALRYYARFVLTNDLLPLLHKAKDLGEPASVLTLIGVGMGPEVIIDNLGLKKNYGGWKAIWQSICYNLLMVSEFARREPNIAFTHIYPGNVDTGMLVFTNPLARFFMFLLCPFIWLITVTPEECAQWLLFALFDAEGGLNRRSNKGDDIGMKNFPETKDAQKAVWEHSMQATTVDTPVK</sequence>